<sequence>MGPIAHFATALLALTSLVDGKPVQRRQEETDDGSVAYWCENWDLLNAESVQKLWRVITPRIYLCTLSNRVEHRENGFLGVGPWLSNWAQLETGTDTPNDRWADAIMDLADPAIGNNGLSGCGVIGSQCSPQIDCVDWTTRGYGSHYWAIQALVGFHDKLNVAHEYLQDETLETFMSLSEISADFTAPSNWQTRDDMWATLGAIFYLFGGLAGFAGLGANLAGAAFARLGVVRATIAREQRLIDNWPPLLRPNRQRELDEYIAKALPSAEAVAAKVSGQYGTVTGALGASTYLVGGVFGAVGIGTEDPFGDVEPGDLEPVLRDIFSQARGYLEQVGRLATGRADPALGDDYSFLPGQNGTSGTYPEQNPIGLFFHDGNMLLGAAAPQFNETLEAAFSTMRPRIVDQALVTGKFFVFADTHFHDADSCRELAATNDAWYGQQWVEGAGCMRLMREADPAQLCSEDTLFSYFPATPENYASLQDKYGFNMYEYYKAAYECKINSDEDRAPDLAALPEDGTLPLCWYRIDARKGSQICTGRYPLETCSVLFEDF</sequence>
<name>A0ACC3NTM6_9PEZI</name>
<keyword evidence="2" id="KW-1185">Reference proteome</keyword>
<dbReference type="EMBL" id="JAUTXU010000012">
    <property type="protein sequence ID" value="KAK3722698.1"/>
    <property type="molecule type" value="Genomic_DNA"/>
</dbReference>
<accession>A0ACC3NTM6</accession>
<gene>
    <name evidence="1" type="ORF">LTR37_002269</name>
</gene>
<evidence type="ECO:0000313" key="1">
    <source>
        <dbReference type="EMBL" id="KAK3722698.1"/>
    </source>
</evidence>
<reference evidence="1" key="1">
    <citation type="submission" date="2023-07" db="EMBL/GenBank/DDBJ databases">
        <title>Black Yeasts Isolated from many extreme environments.</title>
        <authorList>
            <person name="Coleine C."/>
            <person name="Stajich J.E."/>
            <person name="Selbmann L."/>
        </authorList>
    </citation>
    <scope>NUCLEOTIDE SEQUENCE</scope>
    <source>
        <strain evidence="1">CCFEE 5714</strain>
    </source>
</reference>
<protein>
    <submittedName>
        <fullName evidence="1">Uncharacterized protein</fullName>
    </submittedName>
</protein>
<dbReference type="Proteomes" id="UP001281147">
    <property type="component" value="Unassembled WGS sequence"/>
</dbReference>
<organism evidence="1 2">
    <name type="scientific">Vermiconidia calcicola</name>
    <dbReference type="NCBI Taxonomy" id="1690605"/>
    <lineage>
        <taxon>Eukaryota</taxon>
        <taxon>Fungi</taxon>
        <taxon>Dikarya</taxon>
        <taxon>Ascomycota</taxon>
        <taxon>Pezizomycotina</taxon>
        <taxon>Dothideomycetes</taxon>
        <taxon>Dothideomycetidae</taxon>
        <taxon>Mycosphaerellales</taxon>
        <taxon>Extremaceae</taxon>
        <taxon>Vermiconidia</taxon>
    </lineage>
</organism>
<evidence type="ECO:0000313" key="2">
    <source>
        <dbReference type="Proteomes" id="UP001281147"/>
    </source>
</evidence>
<comment type="caution">
    <text evidence="1">The sequence shown here is derived from an EMBL/GenBank/DDBJ whole genome shotgun (WGS) entry which is preliminary data.</text>
</comment>
<proteinExistence type="predicted"/>